<dbReference type="GO" id="GO:0016740">
    <property type="term" value="F:transferase activity"/>
    <property type="evidence" value="ECO:0007669"/>
    <property type="project" value="UniProtKB-ARBA"/>
</dbReference>
<dbReference type="InterPro" id="IPR004408">
    <property type="entry name" value="Biotin_CoA_COase_ligase"/>
</dbReference>
<dbReference type="SUPFAM" id="SSF55681">
    <property type="entry name" value="Class II aaRS and biotin synthetases"/>
    <property type="match status" value="1"/>
</dbReference>
<feature type="domain" description="BPL/LPL catalytic" evidence="2">
    <location>
        <begin position="17"/>
        <end position="194"/>
    </location>
</feature>
<dbReference type="InterPro" id="IPR004143">
    <property type="entry name" value="BPL_LPL_catalytic"/>
</dbReference>
<keyword evidence="4" id="KW-1185">Reference proteome</keyword>
<dbReference type="PANTHER" id="PTHR12835:SF5">
    <property type="entry name" value="BIOTIN--PROTEIN LIGASE"/>
    <property type="match status" value="1"/>
</dbReference>
<dbReference type="InterPro" id="IPR045864">
    <property type="entry name" value="aa-tRNA-synth_II/BPL/LPL"/>
</dbReference>
<reference evidence="3" key="1">
    <citation type="submission" date="2020-08" db="EMBL/GenBank/DDBJ databases">
        <title>Genome public.</title>
        <authorList>
            <person name="Liu C."/>
            <person name="Sun Q."/>
        </authorList>
    </citation>
    <scope>NUCLEOTIDE SEQUENCE</scope>
    <source>
        <strain evidence="3">NSJ-63</strain>
    </source>
</reference>
<dbReference type="CDD" id="cd16442">
    <property type="entry name" value="BPL"/>
    <property type="match status" value="1"/>
</dbReference>
<sequence length="266" mass="29656">MIMEQAGYFASLKEKMRRERDTALFCLEEVDSTNRFAKEKAPECGKLMACALRQTAGRGRLGRHWVSPEGNLYVSFAYENTMPPERLAPVTLAVALAVCDTLADFDVPASIKWPNDIYIKGKKVCGILVETVCRGERIPYIVAGIGINVNQREFPAEVENRAVSLWNVTGKESDRAEIAWRLKKQMDRRMAQFMEKGFAAMREEYMQHSLLTGREVTASVPHTVCGICIGVSETGDLLLEAGGKRIPVTFGEVTGRLQFEGMPGEE</sequence>
<dbReference type="Proteomes" id="UP000617951">
    <property type="component" value="Unassembled WGS sequence"/>
</dbReference>
<evidence type="ECO:0000256" key="1">
    <source>
        <dbReference type="ARBA" id="ARBA00022598"/>
    </source>
</evidence>
<accession>A0A926DHX4</accession>
<organism evidence="3 4">
    <name type="scientific">Guopingia tenuis</name>
    <dbReference type="NCBI Taxonomy" id="2763656"/>
    <lineage>
        <taxon>Bacteria</taxon>
        <taxon>Bacillati</taxon>
        <taxon>Bacillota</taxon>
        <taxon>Clostridia</taxon>
        <taxon>Christensenellales</taxon>
        <taxon>Christensenellaceae</taxon>
        <taxon>Guopingia</taxon>
    </lineage>
</organism>
<evidence type="ECO:0000313" key="4">
    <source>
        <dbReference type="Proteomes" id="UP000617951"/>
    </source>
</evidence>
<dbReference type="Gene3D" id="2.30.30.100">
    <property type="match status" value="1"/>
</dbReference>
<dbReference type="EC" id="6.3.4.15" evidence="3"/>
<keyword evidence="1 3" id="KW-0436">Ligase</keyword>
<dbReference type="GO" id="GO:0009249">
    <property type="term" value="P:protein lipoylation"/>
    <property type="evidence" value="ECO:0007669"/>
    <property type="project" value="UniProtKB-ARBA"/>
</dbReference>
<gene>
    <name evidence="3" type="ORF">H8693_03975</name>
</gene>
<dbReference type="RefSeq" id="WP_249279874.1">
    <property type="nucleotide sequence ID" value="NZ_JACRSS010000001.1"/>
</dbReference>
<dbReference type="GO" id="GO:0005737">
    <property type="term" value="C:cytoplasm"/>
    <property type="evidence" value="ECO:0007669"/>
    <property type="project" value="TreeGrafter"/>
</dbReference>
<dbReference type="AlphaFoldDB" id="A0A926DHX4"/>
<proteinExistence type="predicted"/>
<dbReference type="GO" id="GO:0004077">
    <property type="term" value="F:biotin--[biotin carboxyl-carrier protein] ligase activity"/>
    <property type="evidence" value="ECO:0007669"/>
    <property type="project" value="UniProtKB-EC"/>
</dbReference>
<dbReference type="Gene3D" id="3.30.930.10">
    <property type="entry name" value="Bira Bifunctional Protein, Domain 2"/>
    <property type="match status" value="1"/>
</dbReference>
<protein>
    <submittedName>
        <fullName evidence="3">Biotin--[acetyl-CoA-carboxylase] ligase</fullName>
        <ecNumber evidence="3">6.3.4.15</ecNumber>
    </submittedName>
</protein>
<dbReference type="EMBL" id="JACRSS010000001">
    <property type="protein sequence ID" value="MBC8538089.1"/>
    <property type="molecule type" value="Genomic_DNA"/>
</dbReference>
<dbReference type="PROSITE" id="PS51733">
    <property type="entry name" value="BPL_LPL_CATALYTIC"/>
    <property type="match status" value="1"/>
</dbReference>
<comment type="caution">
    <text evidence="3">The sequence shown here is derived from an EMBL/GenBank/DDBJ whole genome shotgun (WGS) entry which is preliminary data.</text>
</comment>
<name>A0A926DHX4_9FIRM</name>
<dbReference type="PANTHER" id="PTHR12835">
    <property type="entry name" value="BIOTIN PROTEIN LIGASE"/>
    <property type="match status" value="1"/>
</dbReference>
<evidence type="ECO:0000313" key="3">
    <source>
        <dbReference type="EMBL" id="MBC8538089.1"/>
    </source>
</evidence>
<evidence type="ECO:0000259" key="2">
    <source>
        <dbReference type="PROSITE" id="PS51733"/>
    </source>
</evidence>
<dbReference type="Pfam" id="PF03099">
    <property type="entry name" value="BPL_LplA_LipB"/>
    <property type="match status" value="1"/>
</dbReference>
<dbReference type="NCBIfam" id="TIGR00121">
    <property type="entry name" value="birA_ligase"/>
    <property type="match status" value="1"/>
</dbReference>